<keyword evidence="3" id="KW-1185">Reference proteome</keyword>
<comment type="caution">
    <text evidence="2">The sequence shown here is derived from an EMBL/GenBank/DDBJ whole genome shotgun (WGS) entry which is preliminary data.</text>
</comment>
<organism evidence="2 3">
    <name type="scientific">Stylosanthes scabra</name>
    <dbReference type="NCBI Taxonomy" id="79078"/>
    <lineage>
        <taxon>Eukaryota</taxon>
        <taxon>Viridiplantae</taxon>
        <taxon>Streptophyta</taxon>
        <taxon>Embryophyta</taxon>
        <taxon>Tracheophyta</taxon>
        <taxon>Spermatophyta</taxon>
        <taxon>Magnoliopsida</taxon>
        <taxon>eudicotyledons</taxon>
        <taxon>Gunneridae</taxon>
        <taxon>Pentapetalae</taxon>
        <taxon>rosids</taxon>
        <taxon>fabids</taxon>
        <taxon>Fabales</taxon>
        <taxon>Fabaceae</taxon>
        <taxon>Papilionoideae</taxon>
        <taxon>50 kb inversion clade</taxon>
        <taxon>dalbergioids sensu lato</taxon>
        <taxon>Dalbergieae</taxon>
        <taxon>Pterocarpus clade</taxon>
        <taxon>Stylosanthes</taxon>
    </lineage>
</organism>
<gene>
    <name evidence="2" type="ORF">PIB30_004263</name>
</gene>
<evidence type="ECO:0000256" key="1">
    <source>
        <dbReference type="SAM" id="MobiDB-lite"/>
    </source>
</evidence>
<evidence type="ECO:0000313" key="2">
    <source>
        <dbReference type="EMBL" id="MED6130848.1"/>
    </source>
</evidence>
<feature type="compositionally biased region" description="Polar residues" evidence="1">
    <location>
        <begin position="209"/>
        <end position="225"/>
    </location>
</feature>
<proteinExistence type="predicted"/>
<protein>
    <submittedName>
        <fullName evidence="2">Uncharacterized protein</fullName>
    </submittedName>
</protein>
<reference evidence="2 3" key="1">
    <citation type="journal article" date="2023" name="Plants (Basel)">
        <title>Bridging the Gap: Combining Genomics and Transcriptomics Approaches to Understand Stylosanthes scabra, an Orphan Legume from the Brazilian Caatinga.</title>
        <authorList>
            <person name="Ferreira-Neto J.R.C."/>
            <person name="da Silva M.D."/>
            <person name="Binneck E."/>
            <person name="de Melo N.F."/>
            <person name="da Silva R.H."/>
            <person name="de Melo A.L.T.M."/>
            <person name="Pandolfi V."/>
            <person name="Bustamante F.O."/>
            <person name="Brasileiro-Vidal A.C."/>
            <person name="Benko-Iseppon A.M."/>
        </authorList>
    </citation>
    <scope>NUCLEOTIDE SEQUENCE [LARGE SCALE GENOMIC DNA]</scope>
    <source>
        <tissue evidence="2">Leaves</tissue>
    </source>
</reference>
<name>A0ABU6S488_9FABA</name>
<dbReference type="Proteomes" id="UP001341840">
    <property type="component" value="Unassembled WGS sequence"/>
</dbReference>
<dbReference type="EMBL" id="JASCZI010060423">
    <property type="protein sequence ID" value="MED6130848.1"/>
    <property type="molecule type" value="Genomic_DNA"/>
</dbReference>
<evidence type="ECO:0000313" key="3">
    <source>
        <dbReference type="Proteomes" id="UP001341840"/>
    </source>
</evidence>
<accession>A0ABU6S488</accession>
<sequence length="242" mass="27489">MARGDVNIRPSNVPEDMNWVDDLVLLPQSVMDEELLAKFRESHAICGTLSEESQYELVPPDSEERDVLYECQVAPSQLHPNSWGFMKAFQTKSQWSSFRAREGRRIFTLYEELFHNFKNYYFKLRVVEDVRPFYENEKGEAPFNTKILLPRSPSYICTELEKMTNNSDAYKRMRARKKNQANRLAAAISGSKDNLKGSSSPVNRAPPGTENQSVPFEPEIQSSAGGSEFKVPKTPANPGNTA</sequence>
<feature type="region of interest" description="Disordered" evidence="1">
    <location>
        <begin position="188"/>
        <end position="242"/>
    </location>
</feature>